<reference evidence="1 2" key="1">
    <citation type="submission" date="2024-02" db="EMBL/GenBank/DDBJ databases">
        <authorList>
            <person name="Vignale AGUSTIN F."/>
            <person name="Sosa J E."/>
            <person name="Modenutti C."/>
        </authorList>
    </citation>
    <scope>NUCLEOTIDE SEQUENCE [LARGE SCALE GENOMIC DNA]</scope>
</reference>
<evidence type="ECO:0000313" key="2">
    <source>
        <dbReference type="Proteomes" id="UP001642360"/>
    </source>
</evidence>
<evidence type="ECO:0000313" key="1">
    <source>
        <dbReference type="EMBL" id="CAK9146199.1"/>
    </source>
</evidence>
<name>A0ABC8RT70_9AQUA</name>
<comment type="caution">
    <text evidence="1">The sequence shown here is derived from an EMBL/GenBank/DDBJ whole genome shotgun (WGS) entry which is preliminary data.</text>
</comment>
<organism evidence="1 2">
    <name type="scientific">Ilex paraguariensis</name>
    <name type="common">yerba mate</name>
    <dbReference type="NCBI Taxonomy" id="185542"/>
    <lineage>
        <taxon>Eukaryota</taxon>
        <taxon>Viridiplantae</taxon>
        <taxon>Streptophyta</taxon>
        <taxon>Embryophyta</taxon>
        <taxon>Tracheophyta</taxon>
        <taxon>Spermatophyta</taxon>
        <taxon>Magnoliopsida</taxon>
        <taxon>eudicotyledons</taxon>
        <taxon>Gunneridae</taxon>
        <taxon>Pentapetalae</taxon>
        <taxon>asterids</taxon>
        <taxon>campanulids</taxon>
        <taxon>Aquifoliales</taxon>
        <taxon>Aquifoliaceae</taxon>
        <taxon>Ilex</taxon>
    </lineage>
</organism>
<sequence>MDISVKKGLGYGRDSLLSCNTNDNSARLWSLEATISNEAGTMTTLPPVYASTATHPQIYASTATHPQMYPSTAALPQMYPSTATLPQIYASTATNQAPTYFGQSFHAPPL</sequence>
<gene>
    <name evidence="1" type="ORF">ILEXP_LOCUS14032</name>
</gene>
<accession>A0ABC8RT70</accession>
<dbReference type="EMBL" id="CAUOFW020001547">
    <property type="protein sequence ID" value="CAK9146199.1"/>
    <property type="molecule type" value="Genomic_DNA"/>
</dbReference>
<evidence type="ECO:0008006" key="3">
    <source>
        <dbReference type="Google" id="ProtNLM"/>
    </source>
</evidence>
<keyword evidence="2" id="KW-1185">Reference proteome</keyword>
<protein>
    <recommendedName>
        <fullName evidence="3">Eyes absent homolog</fullName>
    </recommendedName>
</protein>
<dbReference type="AlphaFoldDB" id="A0ABC8RT70"/>
<dbReference type="Proteomes" id="UP001642360">
    <property type="component" value="Unassembled WGS sequence"/>
</dbReference>
<proteinExistence type="predicted"/>